<keyword evidence="1" id="KW-0812">Transmembrane</keyword>
<evidence type="ECO:0000313" key="3">
    <source>
        <dbReference type="EMBL" id="OFI47402.1"/>
    </source>
</evidence>
<evidence type="ECO:0000259" key="2">
    <source>
        <dbReference type="Pfam" id="PF04892"/>
    </source>
</evidence>
<keyword evidence="1" id="KW-0472">Membrane</keyword>
<accession>A0A9Q5JHT6</accession>
<keyword evidence="4" id="KW-1185">Reference proteome</keyword>
<feature type="transmembrane region" description="Helical" evidence="1">
    <location>
        <begin position="168"/>
        <end position="186"/>
    </location>
</feature>
<comment type="caution">
    <text evidence="3">The sequence shown here is derived from an EMBL/GenBank/DDBJ whole genome shotgun (WGS) entry which is preliminary data.</text>
</comment>
<feature type="transmembrane region" description="Helical" evidence="1">
    <location>
        <begin position="117"/>
        <end position="134"/>
    </location>
</feature>
<dbReference type="Pfam" id="PF04892">
    <property type="entry name" value="VanZ"/>
    <property type="match status" value="1"/>
</dbReference>
<dbReference type="AlphaFoldDB" id="A0A9Q5JHT6"/>
<proteinExistence type="predicted"/>
<protein>
    <recommendedName>
        <fullName evidence="2">VanZ-like domain-containing protein</fullName>
    </recommendedName>
</protein>
<dbReference type="Proteomes" id="UP000177273">
    <property type="component" value="Unassembled WGS sequence"/>
</dbReference>
<dbReference type="OrthoDB" id="4822551at2"/>
<feature type="transmembrane region" description="Helical" evidence="1">
    <location>
        <begin position="47"/>
        <end position="64"/>
    </location>
</feature>
<dbReference type="RefSeq" id="WP_070787457.1">
    <property type="nucleotide sequence ID" value="NZ_MKIQ01000014.1"/>
</dbReference>
<dbReference type="EMBL" id="MKIQ01000014">
    <property type="protein sequence ID" value="OFI47402.1"/>
    <property type="molecule type" value="Genomic_DNA"/>
</dbReference>
<reference evidence="4" key="1">
    <citation type="submission" date="2016-09" db="EMBL/GenBank/DDBJ databases">
        <title>Draft genome sequence of a novel species of the family Streptococcaceae isolated from flowers.</title>
        <authorList>
            <person name="Chuah L.-O."/>
            <person name="Yap K.-P."/>
            <person name="Thong K.L."/>
            <person name="Liong M.T."/>
            <person name="Ahmad R."/>
            <person name="Rusul G."/>
        </authorList>
    </citation>
    <scope>NUCLEOTIDE SEQUENCE [LARGE SCALE GENOMIC DNA]</scope>
    <source>
        <strain evidence="4">HibF3</strain>
    </source>
</reference>
<sequence length="194" mass="22309">MRIIKYIIGLLISVLVSYLVIEYLAYPTLSSYPRLSNTMARFPYTKFTLILSLSICLWLAYIQWDLKKVSVIYLYLASTVYLFLLFVVLFTKAKSYHDISLDVFDFIKPDQRDIREAILNVIYFMPLGAIYGFKANKYEFVVIALVTILGVETIQYAFYLGTFALSDILLNFIGSSFGFALCKVLGKRLDIESL</sequence>
<dbReference type="InterPro" id="IPR006976">
    <property type="entry name" value="VanZ-like"/>
</dbReference>
<feature type="domain" description="VanZ-like" evidence="2">
    <location>
        <begin position="80"/>
        <end position="185"/>
    </location>
</feature>
<organism evidence="3 4">
    <name type="scientific">Floricoccus penangensis</name>
    <dbReference type="NCBI Taxonomy" id="1859475"/>
    <lineage>
        <taxon>Bacteria</taxon>
        <taxon>Bacillati</taxon>
        <taxon>Bacillota</taxon>
        <taxon>Bacilli</taxon>
        <taxon>Lactobacillales</taxon>
        <taxon>Streptococcaceae</taxon>
        <taxon>Floricoccus</taxon>
    </lineage>
</organism>
<evidence type="ECO:0000256" key="1">
    <source>
        <dbReference type="SAM" id="Phobius"/>
    </source>
</evidence>
<feature type="transmembrane region" description="Helical" evidence="1">
    <location>
        <begin position="70"/>
        <end position="90"/>
    </location>
</feature>
<evidence type="ECO:0000313" key="4">
    <source>
        <dbReference type="Proteomes" id="UP000177273"/>
    </source>
</evidence>
<keyword evidence="1" id="KW-1133">Transmembrane helix</keyword>
<name>A0A9Q5JHT6_9LACT</name>
<gene>
    <name evidence="3" type="ORF">BG262_10200</name>
</gene>
<feature type="transmembrane region" description="Helical" evidence="1">
    <location>
        <begin position="6"/>
        <end position="26"/>
    </location>
</feature>
<feature type="transmembrane region" description="Helical" evidence="1">
    <location>
        <begin position="140"/>
        <end position="161"/>
    </location>
</feature>